<reference evidence="2" key="1">
    <citation type="submission" date="2021-02" db="EMBL/GenBank/DDBJ databases">
        <authorList>
            <person name="Nowell W R."/>
        </authorList>
    </citation>
    <scope>NUCLEOTIDE SEQUENCE</scope>
</reference>
<organism evidence="2 3">
    <name type="scientific">Adineta steineri</name>
    <dbReference type="NCBI Taxonomy" id="433720"/>
    <lineage>
        <taxon>Eukaryota</taxon>
        <taxon>Metazoa</taxon>
        <taxon>Spiralia</taxon>
        <taxon>Gnathifera</taxon>
        <taxon>Rotifera</taxon>
        <taxon>Eurotatoria</taxon>
        <taxon>Bdelloidea</taxon>
        <taxon>Adinetida</taxon>
        <taxon>Adinetidae</taxon>
        <taxon>Adineta</taxon>
    </lineage>
</organism>
<accession>A0A820KI65</accession>
<proteinExistence type="predicted"/>
<feature type="non-terminal residue" evidence="2">
    <location>
        <position position="1"/>
    </location>
</feature>
<dbReference type="AlphaFoldDB" id="A0A820KI65"/>
<feature type="compositionally biased region" description="Basic residues" evidence="1">
    <location>
        <begin position="80"/>
        <end position="91"/>
    </location>
</feature>
<feature type="region of interest" description="Disordered" evidence="1">
    <location>
        <begin position="56"/>
        <end position="116"/>
    </location>
</feature>
<sequence length="116" mass="13926">QRDLPFHLKPKSGETTTMRDPITEKQRVAVVLEPEEKKMTDIMKMFTTVYKDRLKTKQKTQENRNAQYKKQQKIQEIKHLQKHKQLKRVVYKKLGQMEGKKTNRNSRSKKNDNVDE</sequence>
<comment type="caution">
    <text evidence="2">The sequence shown here is derived from an EMBL/GenBank/DDBJ whole genome shotgun (WGS) entry which is preliminary data.</text>
</comment>
<protein>
    <submittedName>
        <fullName evidence="2">Uncharacterized protein</fullName>
    </submittedName>
</protein>
<name>A0A820KI65_9BILA</name>
<evidence type="ECO:0000313" key="3">
    <source>
        <dbReference type="Proteomes" id="UP000663881"/>
    </source>
</evidence>
<evidence type="ECO:0000313" key="2">
    <source>
        <dbReference type="EMBL" id="CAF4337701.1"/>
    </source>
</evidence>
<gene>
    <name evidence="2" type="ORF">OKA104_LOCUS48114</name>
</gene>
<dbReference type="EMBL" id="CAJOAY010020249">
    <property type="protein sequence ID" value="CAF4337701.1"/>
    <property type="molecule type" value="Genomic_DNA"/>
</dbReference>
<dbReference type="Proteomes" id="UP000663881">
    <property type="component" value="Unassembled WGS sequence"/>
</dbReference>
<evidence type="ECO:0000256" key="1">
    <source>
        <dbReference type="SAM" id="MobiDB-lite"/>
    </source>
</evidence>